<evidence type="ECO:0000313" key="1">
    <source>
        <dbReference type="EMBL" id="MBC2883696.1"/>
    </source>
</evidence>
<dbReference type="Pfam" id="PF13489">
    <property type="entry name" value="Methyltransf_23"/>
    <property type="match status" value="1"/>
</dbReference>
<dbReference type="EMBL" id="JACLZK010000002">
    <property type="protein sequence ID" value="MBC2883696.1"/>
    <property type="molecule type" value="Genomic_DNA"/>
</dbReference>
<dbReference type="InterPro" id="IPR029063">
    <property type="entry name" value="SAM-dependent_MTases_sf"/>
</dbReference>
<dbReference type="CDD" id="cd02440">
    <property type="entry name" value="AdoMet_MTases"/>
    <property type="match status" value="1"/>
</dbReference>
<gene>
    <name evidence="1" type="ORF">H7R39_10615</name>
</gene>
<keyword evidence="1" id="KW-0489">Methyltransferase</keyword>
<dbReference type="Gene3D" id="3.40.50.150">
    <property type="entry name" value="Vaccinia Virus protein VP39"/>
    <property type="match status" value="1"/>
</dbReference>
<accession>A0A842J6V6</accession>
<dbReference type="SUPFAM" id="SSF53335">
    <property type="entry name" value="S-adenosyl-L-methionine-dependent methyltransferases"/>
    <property type="match status" value="1"/>
</dbReference>
<dbReference type="AlphaFoldDB" id="A0A842J6V6"/>
<dbReference type="Proteomes" id="UP000552683">
    <property type="component" value="Unassembled WGS sequence"/>
</dbReference>
<proteinExistence type="predicted"/>
<name>A0A842J6V6_9BACT</name>
<evidence type="ECO:0000313" key="2">
    <source>
        <dbReference type="Proteomes" id="UP000552683"/>
    </source>
</evidence>
<protein>
    <submittedName>
        <fullName evidence="1">Class I SAM-dependent methyltransferase</fullName>
    </submittedName>
</protein>
<dbReference type="InterPro" id="IPR050508">
    <property type="entry name" value="Methyltransf_Superfamily"/>
</dbReference>
<dbReference type="PANTHER" id="PTHR42912">
    <property type="entry name" value="METHYLTRANSFERASE"/>
    <property type="match status" value="1"/>
</dbReference>
<sequence>MQEKSNENRNYGDLKKWQELVLKGDLIYPHEAVARFAAKFKPASAMDFGCGTGRHLACLAKAGAKELIGIDINALPLAAVALKFGAIKDAKEWENGKKLNLENGATLELFCSDGKSLSEILSDKKVDAIISWGVLHLYEPSAAAEILKEFANSLNENGRVFINLRTDADGLKIGAERINQNSYKTTRKGYEGLVYSFYSKTEIEEIFRQAGLKIIALDKEEFTQNNGEIFNSFYIVEALKEAK</sequence>
<dbReference type="GO" id="GO:0008168">
    <property type="term" value="F:methyltransferase activity"/>
    <property type="evidence" value="ECO:0007669"/>
    <property type="project" value="UniProtKB-KW"/>
</dbReference>
<dbReference type="GO" id="GO:0032259">
    <property type="term" value="P:methylation"/>
    <property type="evidence" value="ECO:0007669"/>
    <property type="project" value="UniProtKB-KW"/>
</dbReference>
<dbReference type="RefSeq" id="WP_185899260.1">
    <property type="nucleotide sequence ID" value="NZ_JACLZK010000002.1"/>
</dbReference>
<keyword evidence="2" id="KW-1185">Reference proteome</keyword>
<reference evidence="1 2" key="1">
    <citation type="submission" date="2020-08" db="EMBL/GenBank/DDBJ databases">
        <title>Complete genome and description of Campylobacter massiliensis Marseille-Q3452 sp. nov.</title>
        <authorList>
            <person name="Antezack A."/>
        </authorList>
    </citation>
    <scope>NUCLEOTIDE SEQUENCE [LARGE SCALE GENOMIC DNA]</scope>
    <source>
        <strain evidence="1 2">Marseille-Q3452</strain>
    </source>
</reference>
<organism evidence="1 2">
    <name type="scientific">Campylobacter massiliensis</name>
    <dbReference type="NCBI Taxonomy" id="2762557"/>
    <lineage>
        <taxon>Bacteria</taxon>
        <taxon>Pseudomonadati</taxon>
        <taxon>Campylobacterota</taxon>
        <taxon>Epsilonproteobacteria</taxon>
        <taxon>Campylobacterales</taxon>
        <taxon>Campylobacteraceae</taxon>
        <taxon>Campylobacter</taxon>
    </lineage>
</organism>
<keyword evidence="1" id="KW-0808">Transferase</keyword>
<comment type="caution">
    <text evidence="1">The sequence shown here is derived from an EMBL/GenBank/DDBJ whole genome shotgun (WGS) entry which is preliminary data.</text>
</comment>